<gene>
    <name evidence="3" type="primary">LOC108632312</name>
</gene>
<organism evidence="2 3">
    <name type="scientific">Ceratina calcarata</name>
    <dbReference type="NCBI Taxonomy" id="156304"/>
    <lineage>
        <taxon>Eukaryota</taxon>
        <taxon>Metazoa</taxon>
        <taxon>Ecdysozoa</taxon>
        <taxon>Arthropoda</taxon>
        <taxon>Hexapoda</taxon>
        <taxon>Insecta</taxon>
        <taxon>Pterygota</taxon>
        <taxon>Neoptera</taxon>
        <taxon>Endopterygota</taxon>
        <taxon>Hymenoptera</taxon>
        <taxon>Apocrita</taxon>
        <taxon>Aculeata</taxon>
        <taxon>Apoidea</taxon>
        <taxon>Anthophila</taxon>
        <taxon>Apidae</taxon>
        <taxon>Ceratina</taxon>
        <taxon>Zadontomerus</taxon>
    </lineage>
</organism>
<dbReference type="RefSeq" id="XP_017892292.1">
    <property type="nucleotide sequence ID" value="XM_018036803.1"/>
</dbReference>
<dbReference type="KEGG" id="ccal:108632312"/>
<reference evidence="3" key="1">
    <citation type="submission" date="2025-08" db="UniProtKB">
        <authorList>
            <consortium name="RefSeq"/>
        </authorList>
    </citation>
    <scope>IDENTIFICATION</scope>
    <source>
        <tissue evidence="3">Whole body</tissue>
    </source>
</reference>
<proteinExistence type="predicted"/>
<dbReference type="AlphaFoldDB" id="A0AAJ7JGL4"/>
<keyword evidence="2" id="KW-1185">Reference proteome</keyword>
<dbReference type="Pfam" id="PF00078">
    <property type="entry name" value="RVT_1"/>
    <property type="match status" value="1"/>
</dbReference>
<dbReference type="Proteomes" id="UP000694925">
    <property type="component" value="Unplaced"/>
</dbReference>
<dbReference type="CDD" id="cd01650">
    <property type="entry name" value="RT_nLTR_like"/>
    <property type="match status" value="1"/>
</dbReference>
<dbReference type="InterPro" id="IPR000477">
    <property type="entry name" value="RT_dom"/>
</dbReference>
<dbReference type="GO" id="GO:0071897">
    <property type="term" value="P:DNA biosynthetic process"/>
    <property type="evidence" value="ECO:0007669"/>
    <property type="project" value="UniProtKB-ARBA"/>
</dbReference>
<dbReference type="Gene3D" id="3.60.10.10">
    <property type="entry name" value="Endonuclease/exonuclease/phosphatase"/>
    <property type="match status" value="1"/>
</dbReference>
<protein>
    <submittedName>
        <fullName evidence="3">Uncharacterized protein LOC108632312</fullName>
    </submittedName>
</protein>
<evidence type="ECO:0000313" key="2">
    <source>
        <dbReference type="Proteomes" id="UP000694925"/>
    </source>
</evidence>
<dbReference type="PROSITE" id="PS50878">
    <property type="entry name" value="RT_POL"/>
    <property type="match status" value="1"/>
</dbReference>
<dbReference type="GO" id="GO:0003824">
    <property type="term" value="F:catalytic activity"/>
    <property type="evidence" value="ECO:0007669"/>
    <property type="project" value="InterPro"/>
</dbReference>
<evidence type="ECO:0000259" key="1">
    <source>
        <dbReference type="PROSITE" id="PS50878"/>
    </source>
</evidence>
<dbReference type="InterPro" id="IPR036691">
    <property type="entry name" value="Endo/exonu/phosph_ase_sf"/>
</dbReference>
<accession>A0AAJ7JGL4</accession>
<name>A0AAJ7JGL4_9HYME</name>
<dbReference type="Pfam" id="PF14529">
    <property type="entry name" value="Exo_endo_phos_2"/>
    <property type="match status" value="1"/>
</dbReference>
<dbReference type="PANTHER" id="PTHR19446">
    <property type="entry name" value="REVERSE TRANSCRIPTASES"/>
    <property type="match status" value="1"/>
</dbReference>
<dbReference type="SUPFAM" id="SSF56672">
    <property type="entry name" value="DNA/RNA polymerases"/>
    <property type="match status" value="1"/>
</dbReference>
<dbReference type="InterPro" id="IPR005135">
    <property type="entry name" value="Endo/exonuclease/phosphatase"/>
</dbReference>
<dbReference type="InterPro" id="IPR043502">
    <property type="entry name" value="DNA/RNA_pol_sf"/>
</dbReference>
<dbReference type="GeneID" id="108632312"/>
<sequence>MNSSATKINTLKIAAINANSICSNSRRFDLYNFANNFNHDIIFISETKLSARHKISFKNYNFVRSDRPNAVLGGGTAILLKKDIPFELIKQPSSKQNKILEYTIVKITTQSNEHLFLISAYAPSDNRRLFINELDNLFIRLNLASESHFYILAGDLNARRIAWNDYTDNARGIHMKTWEETNSIAFKAKFITANNPTFIPALSFLDMCIVDARLSLINGTNGKIPTLPYDSDHAAISMEFALPKGDTFIRHDSFPLRYNFKATSWDKFAEDLNDSPSVYVPENRNLSIQEIEIGLVSLSSNIKEVLYRNAPSVEGKNSMLIYVNRKIKRLNKMKSKLLKILHKVRVSDIDISASLISSIKYLLKIIKNLHDTEYKNSMHRYWVNTLKQIDHKCPETFFPKINPIFRSNPPIQIESLKIGANSDMILNRCNLDCNNAIKSDNHVIFTSSEDKLKIIGAYFESINSPRYLNTNTSLKNIVDEVANDFYYEFDERRKNSATYVTFDNQNLAVNPTVPASWHNLFCNFASVCSILKHLPNKCSSGIVGIPAIALKHILDSIIEKFVVLFNNAINHNYFPKIWKEAKVIPVIKKDKDPTNPASYRPISLSPNLSKVYEAIINSKITNICNKLNIFPDTQFGFKTNHSTTRAIHKLVSDINTDISNGKLVGAALLDLEKAFDSVWINGLIFRLIKKKFPTYLIRMIWDIILNKSFVTYLDNNISSIKFRILEGLQQGTVNSPILFNIYICDLLHLFDINQHNSIYKGIGFADDFIIYVTTSNALKTQENLEEIVDKINKYYAMWNLRLNPSKCVTILFRKPLCLLSPKSRQGITNFHIKTEIPGTNEMVDIPHEKSVKYLGYHLDYLMRGNIHLDKQLAKARSAFVANSKLFLSRYIAARTKIILYMILIRPIVTYASPIWWNINHTSMEKLRTFERKCLRACLSLYRSQQSNWLHYISNMTLYEQANITRIDIFIINLARQYFSKLPQNKNELIRSLAIISTAAAEEQMNNGYINPEAFIYCDKQGIIQNSLNIPILYHWRRNRANKRIAFKATDFILNPDKFAFSMRIPPTDFLNFARLNTAKYWWLSSEDDIIRELKSRLLALQNRRCE</sequence>
<evidence type="ECO:0000313" key="3">
    <source>
        <dbReference type="RefSeq" id="XP_017892292.1"/>
    </source>
</evidence>
<feature type="domain" description="Reverse transcriptase" evidence="1">
    <location>
        <begin position="567"/>
        <end position="858"/>
    </location>
</feature>
<dbReference type="SUPFAM" id="SSF56219">
    <property type="entry name" value="DNase I-like"/>
    <property type="match status" value="1"/>
</dbReference>